<organism evidence="4 5">
    <name type="scientific">Tilletia caries</name>
    <name type="common">wheat bunt fungus</name>
    <dbReference type="NCBI Taxonomy" id="13290"/>
    <lineage>
        <taxon>Eukaryota</taxon>
        <taxon>Fungi</taxon>
        <taxon>Dikarya</taxon>
        <taxon>Basidiomycota</taxon>
        <taxon>Ustilaginomycotina</taxon>
        <taxon>Exobasidiomycetes</taxon>
        <taxon>Tilletiales</taxon>
        <taxon>Tilletiaceae</taxon>
        <taxon>Tilletia</taxon>
    </lineage>
</organism>
<dbReference type="Proteomes" id="UP000077671">
    <property type="component" value="Unassembled WGS sequence"/>
</dbReference>
<evidence type="ECO:0000313" key="3">
    <source>
        <dbReference type="EMBL" id="CAD6908121.1"/>
    </source>
</evidence>
<keyword evidence="6" id="KW-1185">Reference proteome</keyword>
<dbReference type="AlphaFoldDB" id="A0A177UTV5"/>
<comment type="similarity">
    <text evidence="1">Belongs to the GTP cyclohydrolase I type 2/NIF3 family.</text>
</comment>
<evidence type="ECO:0000256" key="2">
    <source>
        <dbReference type="PIRSR" id="PIRSR602678-1"/>
    </source>
</evidence>
<feature type="binding site" evidence="2">
    <location>
        <position position="304"/>
    </location>
    <ligand>
        <name>a divalent metal cation</name>
        <dbReference type="ChEBI" id="CHEBI:60240"/>
        <label>1</label>
    </ligand>
</feature>
<dbReference type="GO" id="GO:0046872">
    <property type="term" value="F:metal ion binding"/>
    <property type="evidence" value="ECO:0007669"/>
    <property type="project" value="UniProtKB-KW"/>
</dbReference>
<dbReference type="Pfam" id="PF01784">
    <property type="entry name" value="DUF34_NIF3"/>
    <property type="match status" value="1"/>
</dbReference>
<accession>A0A177UTV5</accession>
<reference evidence="4" key="1">
    <citation type="submission" date="2016-04" db="EMBL/GenBank/DDBJ databases">
        <authorList>
            <person name="Nguyen H.D."/>
            <person name="Kesanakurti P."/>
            <person name="Cullis J."/>
            <person name="Levesque C.A."/>
            <person name="Hambleton S."/>
        </authorList>
    </citation>
    <scope>NUCLEOTIDE SEQUENCE</scope>
    <source>
        <strain evidence="4">DAOMC 238032</strain>
    </source>
</reference>
<sequence>MAALSASVRANKPLAAVMRAMHAIAPLHLADKSWDNVGLLLEAPKPRTSNGVFLAIDLTADVADELLSEKNKDVSVAVIYHPTIFRGLKSLTMSNTQQRSLLTCAAEGISIYCPHTSLDATPAGINDWLIFNAVGAAHTTTCPEAPTSSKDALLQQLRRPNEQWAGSPDRFARFLFDNISTFECRPQPLQKALNVESDEASREGWSTAGMGRVVTLPEAISLEGFTRAFKKAMGVDHAQMAYARGVNNETQIQTIAVCAGSGSSVLQGAKADLWITGELSHHELLAAIETGSTSVLLLRHSVSERGFLKAILEQRLQAILGSQDRVEPSEDWKVVVSGQDRDPLVFV</sequence>
<proteinExistence type="inferred from homology"/>
<gene>
    <name evidence="4" type="ORF">A4X03_0g4312</name>
    <name evidence="3" type="ORF">JKIAZH3_G6856</name>
</gene>
<dbReference type="PANTHER" id="PTHR13799">
    <property type="entry name" value="NGG1 INTERACTING FACTOR 3"/>
    <property type="match status" value="1"/>
</dbReference>
<keyword evidence="2" id="KW-0479">Metal-binding</keyword>
<dbReference type="GO" id="GO:0005739">
    <property type="term" value="C:mitochondrion"/>
    <property type="evidence" value="ECO:0007669"/>
    <property type="project" value="TreeGrafter"/>
</dbReference>
<evidence type="ECO:0008006" key="7">
    <source>
        <dbReference type="Google" id="ProtNLM"/>
    </source>
</evidence>
<evidence type="ECO:0000313" key="6">
    <source>
        <dbReference type="Proteomes" id="UP000836402"/>
    </source>
</evidence>
<dbReference type="EMBL" id="LWDD02000571">
    <property type="protein sequence ID" value="KAE8258681.1"/>
    <property type="molecule type" value="Genomic_DNA"/>
</dbReference>
<dbReference type="InterPro" id="IPR036069">
    <property type="entry name" value="DUF34/NIF3_sf"/>
</dbReference>
<feature type="binding site" evidence="2">
    <location>
        <position position="119"/>
    </location>
    <ligand>
        <name>a divalent metal cation</name>
        <dbReference type="ChEBI" id="CHEBI:60240"/>
        <label>1</label>
    </ligand>
</feature>
<dbReference type="Gene3D" id="3.40.1390.30">
    <property type="entry name" value="NIF3 (NGG1p interacting factor 3)-like"/>
    <property type="match status" value="2"/>
</dbReference>
<feature type="binding site" evidence="2">
    <location>
        <position position="81"/>
    </location>
    <ligand>
        <name>a divalent metal cation</name>
        <dbReference type="ChEBI" id="CHEBI:60240"/>
        <label>1</label>
    </ligand>
</feature>
<evidence type="ECO:0000313" key="5">
    <source>
        <dbReference type="Proteomes" id="UP000077671"/>
    </source>
</evidence>
<feature type="binding site" evidence="2">
    <location>
        <position position="300"/>
    </location>
    <ligand>
        <name>a divalent metal cation</name>
        <dbReference type="ChEBI" id="CHEBI:60240"/>
        <label>1</label>
    </ligand>
</feature>
<dbReference type="EMBL" id="CAJHJG010001008">
    <property type="protein sequence ID" value="CAD6908121.1"/>
    <property type="molecule type" value="Genomic_DNA"/>
</dbReference>
<evidence type="ECO:0000256" key="1">
    <source>
        <dbReference type="ARBA" id="ARBA00006964"/>
    </source>
</evidence>
<dbReference type="FunFam" id="3.40.1390.30:FF:000001">
    <property type="entry name" value="GTP cyclohydrolase 1 type 2"/>
    <property type="match status" value="1"/>
</dbReference>
<dbReference type="InterPro" id="IPR002678">
    <property type="entry name" value="DUF34/NIF3"/>
</dbReference>
<reference evidence="4" key="2">
    <citation type="journal article" date="2019" name="IMA Fungus">
        <title>Genome sequencing and comparison of five Tilletia species to identify candidate genes for the detection of regulated species infecting wheat.</title>
        <authorList>
            <person name="Nguyen H.D.T."/>
            <person name="Sultana T."/>
            <person name="Kesanakurti P."/>
            <person name="Hambleton S."/>
        </authorList>
    </citation>
    <scope>NUCLEOTIDE SEQUENCE</scope>
    <source>
        <strain evidence="4">DAOMC 238032</strain>
    </source>
</reference>
<name>A0A177UTV5_9BASI</name>
<comment type="caution">
    <text evidence="4">The sequence shown here is derived from an EMBL/GenBank/DDBJ whole genome shotgun (WGS) entry which is preliminary data.</text>
</comment>
<protein>
    <recommendedName>
        <fullName evidence="7">YbgI/family dinuclear metal center protein</fullName>
    </recommendedName>
</protein>
<evidence type="ECO:0000313" key="4">
    <source>
        <dbReference type="EMBL" id="KAE8258681.1"/>
    </source>
</evidence>
<dbReference type="Proteomes" id="UP000836402">
    <property type="component" value="Unassembled WGS sequence"/>
</dbReference>
<dbReference type="SUPFAM" id="SSF102705">
    <property type="entry name" value="NIF3 (NGG1p interacting factor 3)-like"/>
    <property type="match status" value="1"/>
</dbReference>
<dbReference type="PANTHER" id="PTHR13799:SF13">
    <property type="entry name" value="NIF3-LIKE PROTEIN 1"/>
    <property type="match status" value="1"/>
</dbReference>
<reference evidence="3" key="3">
    <citation type="submission" date="2020-10" db="EMBL/GenBank/DDBJ databases">
        <authorList>
            <person name="Sedaghatjoo S."/>
        </authorList>
    </citation>
    <scope>NUCLEOTIDE SEQUENCE</scope>
    <source>
        <strain evidence="3">AZH3</strain>
    </source>
</reference>